<comment type="caution">
    <text evidence="2">The sequence shown here is derived from an EMBL/GenBank/DDBJ whole genome shotgun (WGS) entry which is preliminary data.</text>
</comment>
<evidence type="ECO:0000256" key="1">
    <source>
        <dbReference type="SAM" id="MobiDB-lite"/>
    </source>
</evidence>
<name>A0AAV1K3R5_9NEOP</name>
<dbReference type="AlphaFoldDB" id="A0AAV1K3R5"/>
<dbReference type="Proteomes" id="UP001497472">
    <property type="component" value="Unassembled WGS sequence"/>
</dbReference>
<evidence type="ECO:0000313" key="3">
    <source>
        <dbReference type="Proteomes" id="UP001497472"/>
    </source>
</evidence>
<evidence type="ECO:0000313" key="2">
    <source>
        <dbReference type="EMBL" id="CAK1556144.1"/>
    </source>
</evidence>
<gene>
    <name evidence="2" type="ORF">LNINA_LOCUS14911</name>
</gene>
<organism evidence="2 3">
    <name type="scientific">Leptosia nina</name>
    <dbReference type="NCBI Taxonomy" id="320188"/>
    <lineage>
        <taxon>Eukaryota</taxon>
        <taxon>Metazoa</taxon>
        <taxon>Ecdysozoa</taxon>
        <taxon>Arthropoda</taxon>
        <taxon>Hexapoda</taxon>
        <taxon>Insecta</taxon>
        <taxon>Pterygota</taxon>
        <taxon>Neoptera</taxon>
        <taxon>Endopterygota</taxon>
        <taxon>Lepidoptera</taxon>
        <taxon>Glossata</taxon>
        <taxon>Ditrysia</taxon>
        <taxon>Papilionoidea</taxon>
        <taxon>Pieridae</taxon>
        <taxon>Pierinae</taxon>
        <taxon>Leptosia</taxon>
    </lineage>
</organism>
<protein>
    <submittedName>
        <fullName evidence="2">Uncharacterized protein</fullName>
    </submittedName>
</protein>
<reference evidence="2 3" key="1">
    <citation type="submission" date="2023-11" db="EMBL/GenBank/DDBJ databases">
        <authorList>
            <person name="Okamura Y."/>
        </authorList>
    </citation>
    <scope>NUCLEOTIDE SEQUENCE [LARGE SCALE GENOMIC DNA]</scope>
</reference>
<feature type="region of interest" description="Disordered" evidence="1">
    <location>
        <begin position="48"/>
        <end position="73"/>
    </location>
</feature>
<dbReference type="EMBL" id="CAVLEF010000283">
    <property type="protein sequence ID" value="CAK1556144.1"/>
    <property type="molecule type" value="Genomic_DNA"/>
</dbReference>
<proteinExistence type="predicted"/>
<keyword evidence="3" id="KW-1185">Reference proteome</keyword>
<sequence length="88" mass="9605">MAPHNNLCTLVTSDHPIRIEKFLERASALSENKRPYVTKEMIMKSGGVMGERDGAIGARGTHVGSRRDVGSATFAPRHNNASQIIMDV</sequence>
<accession>A0AAV1K3R5</accession>